<keyword evidence="6" id="KW-0808">Transferase</keyword>
<evidence type="ECO:0000256" key="2">
    <source>
        <dbReference type="ARBA" id="ARBA00004651"/>
    </source>
</evidence>
<dbReference type="PRINTS" id="PR00344">
    <property type="entry name" value="BCTRLSENSOR"/>
</dbReference>
<comment type="subcellular location">
    <subcellularLocation>
        <location evidence="2">Cell membrane</location>
        <topology evidence="2">Multi-pass membrane protein</topology>
    </subcellularLocation>
</comment>
<dbReference type="SUPFAM" id="SSF47384">
    <property type="entry name" value="Homodimeric domain of signal transducing histidine kinase"/>
    <property type="match status" value="1"/>
</dbReference>
<gene>
    <name evidence="15" type="ORF">SAMN05216600_111186</name>
</gene>
<keyword evidence="5" id="KW-0597">Phosphoprotein</keyword>
<evidence type="ECO:0000256" key="10">
    <source>
        <dbReference type="ARBA" id="ARBA00022840"/>
    </source>
</evidence>
<evidence type="ECO:0000256" key="5">
    <source>
        <dbReference type="ARBA" id="ARBA00022553"/>
    </source>
</evidence>
<evidence type="ECO:0000256" key="3">
    <source>
        <dbReference type="ARBA" id="ARBA00012438"/>
    </source>
</evidence>
<dbReference type="SUPFAM" id="SSF103190">
    <property type="entry name" value="Sensory domain-like"/>
    <property type="match status" value="1"/>
</dbReference>
<dbReference type="InterPro" id="IPR029151">
    <property type="entry name" value="Sensor-like_sf"/>
</dbReference>
<keyword evidence="4" id="KW-1003">Cell membrane</keyword>
<evidence type="ECO:0000256" key="9">
    <source>
        <dbReference type="ARBA" id="ARBA00022777"/>
    </source>
</evidence>
<dbReference type="Gene3D" id="1.10.287.130">
    <property type="match status" value="1"/>
</dbReference>
<evidence type="ECO:0000256" key="1">
    <source>
        <dbReference type="ARBA" id="ARBA00000085"/>
    </source>
</evidence>
<evidence type="ECO:0000256" key="4">
    <source>
        <dbReference type="ARBA" id="ARBA00022475"/>
    </source>
</evidence>
<evidence type="ECO:0000256" key="13">
    <source>
        <dbReference type="SAM" id="Phobius"/>
    </source>
</evidence>
<dbReference type="Gene3D" id="6.10.250.3020">
    <property type="match status" value="1"/>
</dbReference>
<dbReference type="GO" id="GO:0016301">
    <property type="term" value="F:kinase activity"/>
    <property type="evidence" value="ECO:0007669"/>
    <property type="project" value="UniProtKB-KW"/>
</dbReference>
<feature type="transmembrane region" description="Helical" evidence="13">
    <location>
        <begin position="37"/>
        <end position="56"/>
    </location>
</feature>
<reference evidence="15 16" key="1">
    <citation type="submission" date="2016-10" db="EMBL/GenBank/DDBJ databases">
        <authorList>
            <person name="Varghese N."/>
            <person name="Submissions S."/>
        </authorList>
    </citation>
    <scope>NUCLEOTIDE SEQUENCE [LARGE SCALE GENOMIC DNA]</scope>
    <source>
        <strain evidence="15 16">CIP 109853</strain>
    </source>
</reference>
<dbReference type="InterPro" id="IPR003594">
    <property type="entry name" value="HATPase_dom"/>
</dbReference>
<proteinExistence type="predicted"/>
<evidence type="ECO:0000256" key="8">
    <source>
        <dbReference type="ARBA" id="ARBA00022741"/>
    </source>
</evidence>
<dbReference type="PIRSF" id="PIRSF036431">
    <property type="entry name" value="STHK_DctB"/>
    <property type="match status" value="1"/>
</dbReference>
<dbReference type="InterPro" id="IPR005467">
    <property type="entry name" value="His_kinase_dom"/>
</dbReference>
<evidence type="ECO:0000256" key="12">
    <source>
        <dbReference type="ARBA" id="ARBA00023012"/>
    </source>
</evidence>
<dbReference type="PANTHER" id="PTHR43065">
    <property type="entry name" value="SENSOR HISTIDINE KINASE"/>
    <property type="match status" value="1"/>
</dbReference>
<dbReference type="InterPro" id="IPR036097">
    <property type="entry name" value="HisK_dim/P_sf"/>
</dbReference>
<keyword evidence="9 15" id="KW-0418">Kinase</keyword>
<evidence type="ECO:0000256" key="11">
    <source>
        <dbReference type="ARBA" id="ARBA00022989"/>
    </source>
</evidence>
<dbReference type="CDD" id="cd00082">
    <property type="entry name" value="HisKA"/>
    <property type="match status" value="1"/>
</dbReference>
<evidence type="ECO:0000313" key="15">
    <source>
        <dbReference type="EMBL" id="SEQ91495.1"/>
    </source>
</evidence>
<evidence type="ECO:0000313" key="16">
    <source>
        <dbReference type="Proteomes" id="UP000198512"/>
    </source>
</evidence>
<dbReference type="Gene3D" id="3.30.450.20">
    <property type="entry name" value="PAS domain"/>
    <property type="match status" value="2"/>
</dbReference>
<dbReference type="SMART" id="SM00387">
    <property type="entry name" value="HATPase_c"/>
    <property type="match status" value="1"/>
</dbReference>
<dbReference type="Pfam" id="PF02518">
    <property type="entry name" value="HATPase_c"/>
    <property type="match status" value="1"/>
</dbReference>
<dbReference type="EMBL" id="FOFP01000011">
    <property type="protein sequence ID" value="SEQ91495.1"/>
    <property type="molecule type" value="Genomic_DNA"/>
</dbReference>
<keyword evidence="7 13" id="KW-0812">Transmembrane</keyword>
<keyword evidence="11 13" id="KW-1133">Transmembrane helix</keyword>
<name>A0ABY1BI54_9PSED</name>
<dbReference type="SUPFAM" id="SSF55874">
    <property type="entry name" value="ATPase domain of HSP90 chaperone/DNA topoisomerase II/histidine kinase"/>
    <property type="match status" value="1"/>
</dbReference>
<dbReference type="Pfam" id="PF00512">
    <property type="entry name" value="HisKA"/>
    <property type="match status" value="1"/>
</dbReference>
<dbReference type="PROSITE" id="PS50109">
    <property type="entry name" value="HIS_KIN"/>
    <property type="match status" value="1"/>
</dbReference>
<organism evidence="15 16">
    <name type="scientific">Pseudomonas cuatrocienegasensis</name>
    <dbReference type="NCBI Taxonomy" id="543360"/>
    <lineage>
        <taxon>Bacteria</taxon>
        <taxon>Pseudomonadati</taxon>
        <taxon>Pseudomonadota</taxon>
        <taxon>Gammaproteobacteria</taxon>
        <taxon>Pseudomonadales</taxon>
        <taxon>Pseudomonadaceae</taxon>
        <taxon>Pseudomonas</taxon>
    </lineage>
</organism>
<dbReference type="InterPro" id="IPR036890">
    <property type="entry name" value="HATPase_C_sf"/>
</dbReference>
<keyword evidence="8" id="KW-0547">Nucleotide-binding</keyword>
<dbReference type="PANTHER" id="PTHR43065:SF46">
    <property type="entry name" value="C4-DICARBOXYLATE TRANSPORT SENSOR PROTEIN DCTB"/>
    <property type="match status" value="1"/>
</dbReference>
<dbReference type="InterPro" id="IPR017055">
    <property type="entry name" value="Sig_transdc_His_kinase_DctB"/>
</dbReference>
<dbReference type="Proteomes" id="UP000198512">
    <property type="component" value="Unassembled WGS sequence"/>
</dbReference>
<evidence type="ECO:0000259" key="14">
    <source>
        <dbReference type="PROSITE" id="PS50109"/>
    </source>
</evidence>
<dbReference type="InterPro" id="IPR003661">
    <property type="entry name" value="HisK_dim/P_dom"/>
</dbReference>
<accession>A0ABY1BI54</accession>
<dbReference type="SMART" id="SM00388">
    <property type="entry name" value="HisKA"/>
    <property type="match status" value="1"/>
</dbReference>
<feature type="domain" description="Histidine kinase" evidence="14">
    <location>
        <begin position="397"/>
        <end position="609"/>
    </location>
</feature>
<evidence type="ECO:0000256" key="7">
    <source>
        <dbReference type="ARBA" id="ARBA00022692"/>
    </source>
</evidence>
<comment type="caution">
    <text evidence="15">The sequence shown here is derived from an EMBL/GenBank/DDBJ whole genome shotgun (WGS) entry which is preliminary data.</text>
</comment>
<keyword evidence="16" id="KW-1185">Reference proteome</keyword>
<keyword evidence="12" id="KW-0902">Two-component regulatory system</keyword>
<dbReference type="EC" id="2.7.13.3" evidence="3"/>
<keyword evidence="10" id="KW-0067">ATP-binding</keyword>
<evidence type="ECO:0000256" key="6">
    <source>
        <dbReference type="ARBA" id="ARBA00022679"/>
    </source>
</evidence>
<dbReference type="Gene3D" id="3.30.565.10">
    <property type="entry name" value="Histidine kinase-like ATPase, C-terminal domain"/>
    <property type="match status" value="1"/>
</dbReference>
<sequence length="611" mass="68067">MSLSCFREARRGAGFATMARLSDCELHMPVFFQRYRVVLTALLIGLGLLASIWLAGRYAESRAWEERSGEARGQLQLYAQSIHTLVERFRSVPELLALDSDIKRLLRSPDDQLLRDLLNRRLEQLNAAAGSNVLYLLDGRGHTLVASNWRDWSSFVGNNYAFRPYFQDALRQSAGRYFAVGVTTGIPGYFLSHVVRDLDGSVLGVLVVKLELEELQREWAGQAGVLLVADSYSVVILSNRPAWRFRALEDLGEAARAELIEVRKYAEQALQPLPSEVRRQIDVDADWRRVDGPDGRRDYLWQRLDMPEEGWTLHLLLEPLSLAGNVRTYRLAAAGVWMTLAFLLLFLAQRRKTQRLQTGIRERLEQEVSARTAELREAQEGLVHAAKMAALGQMSAAMAHEINQPLTAMQMQLGSVRLLLDTARPEEARNGLERIDNLLQRIAVLTRHLKTFARKSPAGLSERVRLADVLEQALLLLDARIRRDEVLLSCEIDAEALVAGDAIRLEQVLVNLLHNALDAMSAAPVRHLQVRIAREDDQCVLQVSDSGGGIAAEHLAQVFEPFYTTKPVGQGLGLGLAVSYGIVRELGGSLEVANGEDGAVFTLRLPAAPDP</sequence>
<protein>
    <recommendedName>
        <fullName evidence="3">histidine kinase</fullName>
        <ecNumber evidence="3">2.7.13.3</ecNumber>
    </recommendedName>
</protein>
<feature type="transmembrane region" description="Helical" evidence="13">
    <location>
        <begin position="329"/>
        <end position="348"/>
    </location>
</feature>
<keyword evidence="13" id="KW-0472">Membrane</keyword>
<comment type="catalytic activity">
    <reaction evidence="1">
        <text>ATP + protein L-histidine = ADP + protein N-phospho-L-histidine.</text>
        <dbReference type="EC" id="2.7.13.3"/>
    </reaction>
</comment>
<dbReference type="InterPro" id="IPR004358">
    <property type="entry name" value="Sig_transdc_His_kin-like_C"/>
</dbReference>